<evidence type="ECO:0000256" key="2">
    <source>
        <dbReference type="SAM" id="Phobius"/>
    </source>
</evidence>
<accession>A0A1G9QMY3</accession>
<reference evidence="3 4" key="1">
    <citation type="submission" date="2016-10" db="EMBL/GenBank/DDBJ databases">
        <authorList>
            <person name="de Groot N.N."/>
        </authorList>
    </citation>
    <scope>NUCLEOTIDE SEQUENCE [LARGE SCALE GENOMIC DNA]</scope>
    <source>
        <strain evidence="3 4">DSM 16077</strain>
    </source>
</reference>
<gene>
    <name evidence="3" type="ORF">SAMN04488568_10589</name>
</gene>
<dbReference type="Proteomes" id="UP000199759">
    <property type="component" value="Unassembled WGS sequence"/>
</dbReference>
<dbReference type="STRING" id="144026.SAMN04488568_10589"/>
<proteinExistence type="predicted"/>
<feature type="transmembrane region" description="Helical" evidence="2">
    <location>
        <begin position="48"/>
        <end position="73"/>
    </location>
</feature>
<keyword evidence="2" id="KW-1133">Transmembrane helix</keyword>
<evidence type="ECO:0000313" key="4">
    <source>
        <dbReference type="Proteomes" id="UP000199759"/>
    </source>
</evidence>
<evidence type="ECO:0000313" key="3">
    <source>
        <dbReference type="EMBL" id="SDM12356.1"/>
    </source>
</evidence>
<keyword evidence="4" id="KW-1185">Reference proteome</keyword>
<feature type="compositionally biased region" description="Polar residues" evidence="1">
    <location>
        <begin position="17"/>
        <end position="26"/>
    </location>
</feature>
<dbReference type="AlphaFoldDB" id="A0A1G9QMY3"/>
<keyword evidence="2" id="KW-0812">Transmembrane</keyword>
<organism evidence="3 4">
    <name type="scientific">Maricaulis salignorans</name>
    <dbReference type="NCBI Taxonomy" id="144026"/>
    <lineage>
        <taxon>Bacteria</taxon>
        <taxon>Pseudomonadati</taxon>
        <taxon>Pseudomonadota</taxon>
        <taxon>Alphaproteobacteria</taxon>
        <taxon>Maricaulales</taxon>
        <taxon>Maricaulaceae</taxon>
        <taxon>Maricaulis</taxon>
    </lineage>
</organism>
<keyword evidence="2" id="KW-0472">Membrane</keyword>
<name>A0A1G9QMY3_9PROT</name>
<evidence type="ECO:0000256" key="1">
    <source>
        <dbReference type="SAM" id="MobiDB-lite"/>
    </source>
</evidence>
<sequence>MSPTPSLRPGPSRADTTKTCQNGQNRQDWEPVVKRVWGLGVMEIAFRLVTWGLLCLFAGFLTYGAAMASYTLFRFYRQEFAKLNRARHSKALS</sequence>
<protein>
    <submittedName>
        <fullName evidence="3">Uncharacterized protein</fullName>
    </submittedName>
</protein>
<feature type="region of interest" description="Disordered" evidence="1">
    <location>
        <begin position="1"/>
        <end position="26"/>
    </location>
</feature>
<dbReference type="EMBL" id="FNHG01000005">
    <property type="protein sequence ID" value="SDM12356.1"/>
    <property type="molecule type" value="Genomic_DNA"/>
</dbReference>